<gene>
    <name evidence="1" type="ORF">VNO77_10149</name>
</gene>
<proteinExistence type="predicted"/>
<reference evidence="1 2" key="1">
    <citation type="submission" date="2024-01" db="EMBL/GenBank/DDBJ databases">
        <title>The genomes of 5 underutilized Papilionoideae crops provide insights into root nodulation and disease resistanc.</title>
        <authorList>
            <person name="Jiang F."/>
        </authorList>
    </citation>
    <scope>NUCLEOTIDE SEQUENCE [LARGE SCALE GENOMIC DNA]</scope>
    <source>
        <strain evidence="1">LVBAO_FW01</strain>
        <tissue evidence="1">Leaves</tissue>
    </source>
</reference>
<sequence>MYEQNITAFSPKPLSYFSFFLAPNLSVAGNEKQRDTLGLLGNCAFIMGWMLKAKNESHSFDSLLDFHAPSIMPCPHPIAFDYWSLYSVQPSFPCRSMTKKTEAKGDRTPMESGIYDDFWKVRSKV</sequence>
<name>A0AAN9MDR9_CANGL</name>
<evidence type="ECO:0000313" key="1">
    <source>
        <dbReference type="EMBL" id="KAK7351024.1"/>
    </source>
</evidence>
<dbReference type="EMBL" id="JAYMYQ010000002">
    <property type="protein sequence ID" value="KAK7351024.1"/>
    <property type="molecule type" value="Genomic_DNA"/>
</dbReference>
<evidence type="ECO:0000313" key="2">
    <source>
        <dbReference type="Proteomes" id="UP001367508"/>
    </source>
</evidence>
<keyword evidence="2" id="KW-1185">Reference proteome</keyword>
<comment type="caution">
    <text evidence="1">The sequence shown here is derived from an EMBL/GenBank/DDBJ whole genome shotgun (WGS) entry which is preliminary data.</text>
</comment>
<dbReference type="Proteomes" id="UP001367508">
    <property type="component" value="Unassembled WGS sequence"/>
</dbReference>
<organism evidence="1 2">
    <name type="scientific">Canavalia gladiata</name>
    <name type="common">Sword bean</name>
    <name type="synonym">Dolichos gladiatus</name>
    <dbReference type="NCBI Taxonomy" id="3824"/>
    <lineage>
        <taxon>Eukaryota</taxon>
        <taxon>Viridiplantae</taxon>
        <taxon>Streptophyta</taxon>
        <taxon>Embryophyta</taxon>
        <taxon>Tracheophyta</taxon>
        <taxon>Spermatophyta</taxon>
        <taxon>Magnoliopsida</taxon>
        <taxon>eudicotyledons</taxon>
        <taxon>Gunneridae</taxon>
        <taxon>Pentapetalae</taxon>
        <taxon>rosids</taxon>
        <taxon>fabids</taxon>
        <taxon>Fabales</taxon>
        <taxon>Fabaceae</taxon>
        <taxon>Papilionoideae</taxon>
        <taxon>50 kb inversion clade</taxon>
        <taxon>NPAAA clade</taxon>
        <taxon>indigoferoid/millettioid clade</taxon>
        <taxon>Phaseoleae</taxon>
        <taxon>Canavalia</taxon>
    </lineage>
</organism>
<protein>
    <submittedName>
        <fullName evidence="1">Uncharacterized protein</fullName>
    </submittedName>
</protein>
<accession>A0AAN9MDR9</accession>
<dbReference type="AlphaFoldDB" id="A0AAN9MDR9"/>